<keyword evidence="1" id="KW-0378">Hydrolase</keyword>
<evidence type="ECO:0000256" key="1">
    <source>
        <dbReference type="ARBA" id="ARBA00022801"/>
    </source>
</evidence>
<dbReference type="AlphaFoldDB" id="A0A7C4QN76"/>
<keyword evidence="2" id="KW-0732">Signal</keyword>
<dbReference type="InterPro" id="IPR051262">
    <property type="entry name" value="SMP-30/CGR1_Lactonase"/>
</dbReference>
<dbReference type="Gene3D" id="2.120.10.30">
    <property type="entry name" value="TolB, C-terminal domain"/>
    <property type="match status" value="1"/>
</dbReference>
<accession>A0A7C4QN76</accession>
<dbReference type="CDD" id="cd05819">
    <property type="entry name" value="NHL"/>
    <property type="match status" value="1"/>
</dbReference>
<dbReference type="InterPro" id="IPR013658">
    <property type="entry name" value="SGL"/>
</dbReference>
<feature type="signal peptide" evidence="2">
    <location>
        <begin position="1"/>
        <end position="23"/>
    </location>
</feature>
<sequence length="278" mass="30340">MNRRICRRLVVAVCLLAGASLDAQDMQYPLDVAVDDHGTVYIADLDLPGVWRFAEGKLNIYFQGQKKFRTPLNRVRCLAIDREGKLLAGDSATREVYRLEGTAAPVPLTKGGVGIPMCLAVAADGTIYASDLEIHRIVRFPAAGGDVEIVAEVPAVRGMAFDKEGRLWVASHGPDAVLRFSPDFQTRETVVSGRPFQFSHHLAFAGNGVPYVADGYAKTIWKLAGAEPQIVHQGEPFKNPVGLAWSERFGLLVADPHQKAVFRLSADGKPERLIPPTQ</sequence>
<dbReference type="Pfam" id="PF08450">
    <property type="entry name" value="SGL"/>
    <property type="match status" value="1"/>
</dbReference>
<evidence type="ECO:0000256" key="2">
    <source>
        <dbReference type="SAM" id="SignalP"/>
    </source>
</evidence>
<dbReference type="PANTHER" id="PTHR47572:SF4">
    <property type="entry name" value="LACTONASE DRP35"/>
    <property type="match status" value="1"/>
</dbReference>
<dbReference type="PANTHER" id="PTHR47572">
    <property type="entry name" value="LIPOPROTEIN-RELATED"/>
    <property type="match status" value="1"/>
</dbReference>
<name>A0A7C4QN76_9PLAN</name>
<comment type="caution">
    <text evidence="4">The sequence shown here is derived from an EMBL/GenBank/DDBJ whole genome shotgun (WGS) entry which is preliminary data.</text>
</comment>
<protein>
    <recommendedName>
        <fullName evidence="3">SMP-30/Gluconolactonase/LRE-like region domain-containing protein</fullName>
    </recommendedName>
</protein>
<evidence type="ECO:0000259" key="3">
    <source>
        <dbReference type="Pfam" id="PF08450"/>
    </source>
</evidence>
<feature type="chain" id="PRO_5027811777" description="SMP-30/Gluconolactonase/LRE-like region domain-containing protein" evidence="2">
    <location>
        <begin position="24"/>
        <end position="278"/>
    </location>
</feature>
<dbReference type="SUPFAM" id="SSF101898">
    <property type="entry name" value="NHL repeat"/>
    <property type="match status" value="1"/>
</dbReference>
<organism evidence="4">
    <name type="scientific">Schlesneria paludicola</name>
    <dbReference type="NCBI Taxonomy" id="360056"/>
    <lineage>
        <taxon>Bacteria</taxon>
        <taxon>Pseudomonadati</taxon>
        <taxon>Planctomycetota</taxon>
        <taxon>Planctomycetia</taxon>
        <taxon>Planctomycetales</taxon>
        <taxon>Planctomycetaceae</taxon>
        <taxon>Schlesneria</taxon>
    </lineage>
</organism>
<reference evidence="4" key="1">
    <citation type="journal article" date="2020" name="mSystems">
        <title>Genome- and Community-Level Interaction Insights into Carbon Utilization and Element Cycling Functions of Hydrothermarchaeota in Hydrothermal Sediment.</title>
        <authorList>
            <person name="Zhou Z."/>
            <person name="Liu Y."/>
            <person name="Xu W."/>
            <person name="Pan J."/>
            <person name="Luo Z.H."/>
            <person name="Li M."/>
        </authorList>
    </citation>
    <scope>NUCLEOTIDE SEQUENCE [LARGE SCALE GENOMIC DNA]</scope>
    <source>
        <strain evidence="4">SpSt-508</strain>
    </source>
</reference>
<proteinExistence type="predicted"/>
<dbReference type="GO" id="GO:0016787">
    <property type="term" value="F:hydrolase activity"/>
    <property type="evidence" value="ECO:0007669"/>
    <property type="project" value="UniProtKB-KW"/>
</dbReference>
<dbReference type="EMBL" id="DSVQ01000012">
    <property type="protein sequence ID" value="HGT39367.1"/>
    <property type="molecule type" value="Genomic_DNA"/>
</dbReference>
<evidence type="ECO:0000313" key="4">
    <source>
        <dbReference type="EMBL" id="HGT39367.1"/>
    </source>
</evidence>
<dbReference type="InterPro" id="IPR011042">
    <property type="entry name" value="6-blade_b-propeller_TolB-like"/>
</dbReference>
<feature type="domain" description="SMP-30/Gluconolactonase/LRE-like region" evidence="3">
    <location>
        <begin position="36"/>
        <end position="206"/>
    </location>
</feature>
<dbReference type="SUPFAM" id="SSF63829">
    <property type="entry name" value="Calcium-dependent phosphotriesterase"/>
    <property type="match status" value="1"/>
</dbReference>
<gene>
    <name evidence="4" type="ORF">ENS64_08925</name>
</gene>